<evidence type="ECO:0000313" key="1">
    <source>
        <dbReference type="EMBL" id="NDU97758.1"/>
    </source>
</evidence>
<evidence type="ECO:0000313" key="2">
    <source>
        <dbReference type="Proteomes" id="UP000474175"/>
    </source>
</evidence>
<reference evidence="1 2" key="1">
    <citation type="submission" date="2020-02" db="EMBL/GenBank/DDBJ databases">
        <title>Draft genome sequence of two Spirosoma agri KCTC 52727 and Spirosoma terrae KCTC 52035.</title>
        <authorList>
            <person name="Rojas J."/>
            <person name="Ambika Manirajan B."/>
            <person name="Suarez C."/>
            <person name="Ratering S."/>
            <person name="Schnell S."/>
        </authorList>
    </citation>
    <scope>NUCLEOTIDE SEQUENCE [LARGE SCALE GENOMIC DNA]</scope>
    <source>
        <strain evidence="1 2">KCTC 52035</strain>
    </source>
</reference>
<name>A0A6L9LGP7_9BACT</name>
<comment type="caution">
    <text evidence="1">The sequence shown here is derived from an EMBL/GenBank/DDBJ whole genome shotgun (WGS) entry which is preliminary data.</text>
</comment>
<dbReference type="RefSeq" id="WP_163953531.1">
    <property type="nucleotide sequence ID" value="NZ_JAAFZH010000013.1"/>
</dbReference>
<dbReference type="Proteomes" id="UP000474175">
    <property type="component" value="Unassembled WGS sequence"/>
</dbReference>
<gene>
    <name evidence="1" type="ORF">GK108_22935</name>
</gene>
<dbReference type="EMBL" id="JAAFZH010000013">
    <property type="protein sequence ID" value="NDU97758.1"/>
    <property type="molecule type" value="Genomic_DNA"/>
</dbReference>
<accession>A0A6L9LGP7</accession>
<sequence length="76" mass="9007">MLLVITTRIDRLWKREFERYGEQLVSNPDQRQRSDNFINWSSEYDSGLLKGRSKLRHEAWMPTLSCPIPLSVLKVT</sequence>
<protein>
    <submittedName>
        <fullName evidence="1">Uncharacterized protein</fullName>
    </submittedName>
</protein>
<keyword evidence="2" id="KW-1185">Reference proteome</keyword>
<proteinExistence type="predicted"/>
<organism evidence="1 2">
    <name type="scientific">Spirosoma terrae</name>
    <dbReference type="NCBI Taxonomy" id="1968276"/>
    <lineage>
        <taxon>Bacteria</taxon>
        <taxon>Pseudomonadati</taxon>
        <taxon>Bacteroidota</taxon>
        <taxon>Cytophagia</taxon>
        <taxon>Cytophagales</taxon>
        <taxon>Cytophagaceae</taxon>
        <taxon>Spirosoma</taxon>
    </lineage>
</organism>
<dbReference type="AlphaFoldDB" id="A0A6L9LGP7"/>